<accession>A0A151MBR4</accession>
<proteinExistence type="predicted"/>
<keyword evidence="2" id="KW-1185">Reference proteome</keyword>
<gene>
    <name evidence="1" type="ORF">Y1Q_0000607</name>
</gene>
<dbReference type="Proteomes" id="UP000050525">
    <property type="component" value="Unassembled WGS sequence"/>
</dbReference>
<name>A0A151MBR4_ALLMI</name>
<comment type="caution">
    <text evidence="1">The sequence shown here is derived from an EMBL/GenBank/DDBJ whole genome shotgun (WGS) entry which is preliminary data.</text>
</comment>
<dbReference type="AlphaFoldDB" id="A0A151MBR4"/>
<protein>
    <submittedName>
        <fullName evidence="1">Uncharacterized protein</fullName>
    </submittedName>
</protein>
<evidence type="ECO:0000313" key="2">
    <source>
        <dbReference type="Proteomes" id="UP000050525"/>
    </source>
</evidence>
<dbReference type="EMBL" id="AKHW03006283">
    <property type="protein sequence ID" value="KYO21955.1"/>
    <property type="molecule type" value="Genomic_DNA"/>
</dbReference>
<evidence type="ECO:0000313" key="1">
    <source>
        <dbReference type="EMBL" id="KYO21955.1"/>
    </source>
</evidence>
<reference evidence="1 2" key="1">
    <citation type="journal article" date="2012" name="Genome Biol.">
        <title>Sequencing three crocodilian genomes to illuminate the evolution of archosaurs and amniotes.</title>
        <authorList>
            <person name="St John J.A."/>
            <person name="Braun E.L."/>
            <person name="Isberg S.R."/>
            <person name="Miles L.G."/>
            <person name="Chong A.Y."/>
            <person name="Gongora J."/>
            <person name="Dalzell P."/>
            <person name="Moran C."/>
            <person name="Bed'hom B."/>
            <person name="Abzhanov A."/>
            <person name="Burgess S.C."/>
            <person name="Cooksey A.M."/>
            <person name="Castoe T.A."/>
            <person name="Crawford N.G."/>
            <person name="Densmore L.D."/>
            <person name="Drew J.C."/>
            <person name="Edwards S.V."/>
            <person name="Faircloth B.C."/>
            <person name="Fujita M.K."/>
            <person name="Greenwold M.J."/>
            <person name="Hoffmann F.G."/>
            <person name="Howard J.M."/>
            <person name="Iguchi T."/>
            <person name="Janes D.E."/>
            <person name="Khan S.Y."/>
            <person name="Kohno S."/>
            <person name="de Koning A.J."/>
            <person name="Lance S.L."/>
            <person name="McCarthy F.M."/>
            <person name="McCormack J.E."/>
            <person name="Merchant M.E."/>
            <person name="Peterson D.G."/>
            <person name="Pollock D.D."/>
            <person name="Pourmand N."/>
            <person name="Raney B.J."/>
            <person name="Roessler K.A."/>
            <person name="Sanford J.R."/>
            <person name="Sawyer R.H."/>
            <person name="Schmidt C.J."/>
            <person name="Triplett E.W."/>
            <person name="Tuberville T.D."/>
            <person name="Venegas-Anaya M."/>
            <person name="Howard J.T."/>
            <person name="Jarvis E.D."/>
            <person name="Guillette L.J.Jr."/>
            <person name="Glenn T.C."/>
            <person name="Green R.E."/>
            <person name="Ray D.A."/>
        </authorList>
    </citation>
    <scope>NUCLEOTIDE SEQUENCE [LARGE SCALE GENOMIC DNA]</scope>
    <source>
        <strain evidence="1">KSC_2009_1</strain>
    </source>
</reference>
<organism evidence="1 2">
    <name type="scientific">Alligator mississippiensis</name>
    <name type="common">American alligator</name>
    <dbReference type="NCBI Taxonomy" id="8496"/>
    <lineage>
        <taxon>Eukaryota</taxon>
        <taxon>Metazoa</taxon>
        <taxon>Chordata</taxon>
        <taxon>Craniata</taxon>
        <taxon>Vertebrata</taxon>
        <taxon>Euteleostomi</taxon>
        <taxon>Archelosauria</taxon>
        <taxon>Archosauria</taxon>
        <taxon>Crocodylia</taxon>
        <taxon>Alligatoridae</taxon>
        <taxon>Alligatorinae</taxon>
        <taxon>Alligator</taxon>
    </lineage>
</organism>
<sequence>MDNATEWEMENTQNPVCVHESCSLTSEGSQRNNELLTSSVSSYHQGIQTILTKKSASKSVLPSDSYHLPRKCISSYAKNTIQEKQTCQCSHRSVKIYKILFLKTPGSPEEISSVQSY</sequence>